<reference evidence="1" key="1">
    <citation type="journal article" date="2014" name="Front. Microbiol.">
        <title>High frequency of phylogenetically diverse reductive dehalogenase-homologous genes in deep subseafloor sedimentary metagenomes.</title>
        <authorList>
            <person name="Kawai M."/>
            <person name="Futagami T."/>
            <person name="Toyoda A."/>
            <person name="Takaki Y."/>
            <person name="Nishi S."/>
            <person name="Hori S."/>
            <person name="Arai W."/>
            <person name="Tsubouchi T."/>
            <person name="Morono Y."/>
            <person name="Uchiyama I."/>
            <person name="Ito T."/>
            <person name="Fujiyama A."/>
            <person name="Inagaki F."/>
            <person name="Takami H."/>
        </authorList>
    </citation>
    <scope>NUCLEOTIDE SEQUENCE</scope>
    <source>
        <strain evidence="1">Expedition CK06-06</strain>
    </source>
</reference>
<sequence length="31" mass="3660">DEVYDRDTEKKGIAEVNVGEYVFLPYTKFSF</sequence>
<organism evidence="1">
    <name type="scientific">marine sediment metagenome</name>
    <dbReference type="NCBI Taxonomy" id="412755"/>
    <lineage>
        <taxon>unclassified sequences</taxon>
        <taxon>metagenomes</taxon>
        <taxon>ecological metagenomes</taxon>
    </lineage>
</organism>
<gene>
    <name evidence="1" type="ORF">S06H3_09488</name>
</gene>
<feature type="non-terminal residue" evidence="1">
    <location>
        <position position="1"/>
    </location>
</feature>
<dbReference type="AlphaFoldDB" id="X1MNR8"/>
<name>X1MNR8_9ZZZZ</name>
<comment type="caution">
    <text evidence="1">The sequence shown here is derived from an EMBL/GenBank/DDBJ whole genome shotgun (WGS) entry which is preliminary data.</text>
</comment>
<protein>
    <submittedName>
        <fullName evidence="1">Uncharacterized protein</fullName>
    </submittedName>
</protein>
<dbReference type="EMBL" id="BARV01004196">
    <property type="protein sequence ID" value="GAI16335.1"/>
    <property type="molecule type" value="Genomic_DNA"/>
</dbReference>
<proteinExistence type="predicted"/>
<evidence type="ECO:0000313" key="1">
    <source>
        <dbReference type="EMBL" id="GAI16335.1"/>
    </source>
</evidence>
<accession>X1MNR8</accession>